<protein>
    <recommendedName>
        <fullName evidence="4">MAM domain-containing protein</fullName>
    </recommendedName>
</protein>
<dbReference type="SUPFAM" id="SSF103647">
    <property type="entry name" value="TSP type-3 repeat"/>
    <property type="match status" value="1"/>
</dbReference>
<evidence type="ECO:0000313" key="3">
    <source>
        <dbReference type="Proteomes" id="UP001597062"/>
    </source>
</evidence>
<keyword evidence="3" id="KW-1185">Reference proteome</keyword>
<evidence type="ECO:0008006" key="4">
    <source>
        <dbReference type="Google" id="ProtNLM"/>
    </source>
</evidence>
<dbReference type="Proteomes" id="UP001597062">
    <property type="component" value="Unassembled WGS sequence"/>
</dbReference>
<dbReference type="InterPro" id="IPR028974">
    <property type="entry name" value="TSP_type-3_rpt"/>
</dbReference>
<comment type="caution">
    <text evidence="2">The sequence shown here is derived from an EMBL/GenBank/DDBJ whole genome shotgun (WGS) entry which is preliminary data.</text>
</comment>
<dbReference type="EMBL" id="JBHTJR010000031">
    <property type="protein sequence ID" value="MFD0992811.1"/>
    <property type="molecule type" value="Genomic_DNA"/>
</dbReference>
<dbReference type="RefSeq" id="WP_386106471.1">
    <property type="nucleotide sequence ID" value="NZ_JBHTJR010000031.1"/>
</dbReference>
<gene>
    <name evidence="2" type="ORF">ACFQ1U_06310</name>
</gene>
<sequence length="1005" mass="107284">MEKKDYSFKFSAKFFGGKLFITLLFCFLSFNLFAQTTIWQEDFTYGNGTTNGQGTPANVLWFTEGIIISNGNYNGGVDVFNNRIYASNTSNTNGRDQWFVSRSNPIEIDDYENISISMLVSSNLNHENTDGVTIQYNLDETGWVNFTTNGQYNGNIITPTTSSVSNLNGNSLRLRVIFNNNNINEIYYVDNILVEGTLKTPINQCDPVASGNTNSDSDNVADICDADDDNDGILDSVEMGSCNSSSSVLNWDAIYTEGGTNQASGDDPYLVNDTPVADGVTVTLNREVSNNITQYHYRINDFFSTNSTYNLYQKAANGGESSHSFSFSEPIYNLAFTLYDVDRDPTGASGTANSGFIDEVVILATTVDGTIHTLTPAEYTLADQTLSSTNTFTAIGADNSNTNMSINGIQAWITNIEIVYRNLTTAPVNTQFQALSISNFTFCKTKRDSDGDGTPDYLDIDSDNDGCLDALEGGDNIQISQVNFLTGEITGSVAANGVPDAVSGSQSVGTSRDYNQRDAQCDDDNDGVPNQDDDCAGFDDSIDSDGDSVPNACDIDSDNDGITDVNENGSECFNTQAQDLNTPAYAENTNLVSNLPLNNLANGLFNFNATLNGSAAWQNGIRIEDNYGPEGKYLYVQPNSTNPTTSTVIYEFDFNQVVNGFSFKSSGFNNADAVEIRAFLNNVPVTVSLSDLSDFSDPTGWTTSTVGDGVKVVSSNTNGGGGVVANNYFTTNISGLIDRVELIAYKNNSNGGAVTMGFSLFKSCTDPLDTDGDGTPDYLDLDSDNDGCNDVIESGGLDVNSDGIIDGSGINANGTVSGASGGYNGLTGNEVIATTITYLAVINNQTVDAGDALTINATSVASNTTVFSGGTPDYTSGSDSSSQLMYEFLIDRGDGNGYVLLQANSPTSIYTDDPISQSEAGDYRVIVTHNNNVCINEIIDFTVTVNYIPIDLSDETQTVDENTVATDTPVLSGTPIGVVTYAITGGTDQGLFSIDPATGEVTLPA</sequence>
<feature type="compositionally biased region" description="Polar residues" evidence="1">
    <location>
        <begin position="503"/>
        <end position="513"/>
    </location>
</feature>
<accession>A0ABW3JT92</accession>
<name>A0ABW3JT92_9FLAO</name>
<feature type="compositionally biased region" description="Acidic residues" evidence="1">
    <location>
        <begin position="521"/>
        <end position="546"/>
    </location>
</feature>
<feature type="region of interest" description="Disordered" evidence="1">
    <location>
        <begin position="496"/>
        <end position="551"/>
    </location>
</feature>
<evidence type="ECO:0000256" key="1">
    <source>
        <dbReference type="SAM" id="MobiDB-lite"/>
    </source>
</evidence>
<reference evidence="3" key="1">
    <citation type="journal article" date="2019" name="Int. J. Syst. Evol. Microbiol.">
        <title>The Global Catalogue of Microorganisms (GCM) 10K type strain sequencing project: providing services to taxonomists for standard genome sequencing and annotation.</title>
        <authorList>
            <consortium name="The Broad Institute Genomics Platform"/>
            <consortium name="The Broad Institute Genome Sequencing Center for Infectious Disease"/>
            <person name="Wu L."/>
            <person name="Ma J."/>
        </authorList>
    </citation>
    <scope>NUCLEOTIDE SEQUENCE [LARGE SCALE GENOMIC DNA]</scope>
    <source>
        <strain evidence="3">CCUG 60527</strain>
    </source>
</reference>
<evidence type="ECO:0000313" key="2">
    <source>
        <dbReference type="EMBL" id="MFD0992811.1"/>
    </source>
</evidence>
<dbReference type="CDD" id="cd11304">
    <property type="entry name" value="Cadherin_repeat"/>
    <property type="match status" value="1"/>
</dbReference>
<feature type="non-terminal residue" evidence="2">
    <location>
        <position position="1005"/>
    </location>
</feature>
<organism evidence="2 3">
    <name type="scientific">Tenacibaculum geojense</name>
    <dbReference type="NCBI Taxonomy" id="915352"/>
    <lineage>
        <taxon>Bacteria</taxon>
        <taxon>Pseudomonadati</taxon>
        <taxon>Bacteroidota</taxon>
        <taxon>Flavobacteriia</taxon>
        <taxon>Flavobacteriales</taxon>
        <taxon>Flavobacteriaceae</taxon>
        <taxon>Tenacibaculum</taxon>
    </lineage>
</organism>
<proteinExistence type="predicted"/>
<dbReference type="Gene3D" id="4.10.1080.10">
    <property type="entry name" value="TSP type-3 repeat"/>
    <property type="match status" value="1"/>
</dbReference>